<organism evidence="3 4">
    <name type="scientific">Brevibacillus reuszeri</name>
    <dbReference type="NCBI Taxonomy" id="54915"/>
    <lineage>
        <taxon>Bacteria</taxon>
        <taxon>Bacillati</taxon>
        <taxon>Bacillota</taxon>
        <taxon>Bacilli</taxon>
        <taxon>Bacillales</taxon>
        <taxon>Paenibacillaceae</taxon>
        <taxon>Brevibacillus</taxon>
    </lineage>
</organism>
<dbReference type="STRING" id="54915.ADS79_14345"/>
<dbReference type="PATRIC" id="fig|54915.3.peg.236"/>
<dbReference type="Proteomes" id="UP000036834">
    <property type="component" value="Unassembled WGS sequence"/>
</dbReference>
<reference evidence="4" key="1">
    <citation type="submission" date="2015-07" db="EMBL/GenBank/DDBJ databases">
        <title>Genome sequencing project for genomic taxonomy and phylogenomics of Bacillus-like bacteria.</title>
        <authorList>
            <person name="Liu B."/>
            <person name="Wang J."/>
            <person name="Zhu Y."/>
            <person name="Liu G."/>
            <person name="Chen Q."/>
            <person name="Chen Z."/>
            <person name="Lan J."/>
            <person name="Che J."/>
            <person name="Ge C."/>
            <person name="Shi H."/>
            <person name="Pan Z."/>
            <person name="Liu X."/>
        </authorList>
    </citation>
    <scope>NUCLEOTIDE SEQUENCE [LARGE SCALE GENOMIC DNA]</scope>
    <source>
        <strain evidence="4">DSM 9887</strain>
    </source>
</reference>
<feature type="transmembrane region" description="Helical" evidence="1">
    <location>
        <begin position="6"/>
        <end position="29"/>
    </location>
</feature>
<protein>
    <recommendedName>
        <fullName evidence="6">Type II secretion system protein GspF domain-containing protein</fullName>
    </recommendedName>
</protein>
<dbReference type="OrthoDB" id="2567755at2"/>
<keyword evidence="1" id="KW-1133">Transmembrane helix</keyword>
<gene>
    <name evidence="3" type="ORF">ADS79_14345</name>
    <name evidence="2" type="ORF">BRE01_66300</name>
</gene>
<reference evidence="3" key="2">
    <citation type="submission" date="2015-07" db="EMBL/GenBank/DDBJ databases">
        <title>MeaNS - Measles Nucleotide Surveillance Program.</title>
        <authorList>
            <person name="Tran T."/>
            <person name="Druce J."/>
        </authorList>
    </citation>
    <scope>NUCLEOTIDE SEQUENCE</scope>
    <source>
        <strain evidence="3">DSM 9887</strain>
    </source>
</reference>
<keyword evidence="1" id="KW-0472">Membrane</keyword>
<feature type="transmembrane region" description="Helical" evidence="1">
    <location>
        <begin position="242"/>
        <end position="267"/>
    </location>
</feature>
<dbReference type="AlphaFoldDB" id="A0A0K9YTU7"/>
<comment type="caution">
    <text evidence="3">The sequence shown here is derived from an EMBL/GenBank/DDBJ whole genome shotgun (WGS) entry which is preliminary data.</text>
</comment>
<evidence type="ECO:0000313" key="3">
    <source>
        <dbReference type="EMBL" id="KNB72139.1"/>
    </source>
</evidence>
<accession>A0A0K9YTU7</accession>
<keyword evidence="5" id="KW-1185">Reference proteome</keyword>
<name>A0A0K9YTU7_9BACL</name>
<dbReference type="EMBL" id="BJON01000037">
    <property type="protein sequence ID" value="GED72928.1"/>
    <property type="molecule type" value="Genomic_DNA"/>
</dbReference>
<evidence type="ECO:0000313" key="2">
    <source>
        <dbReference type="EMBL" id="GED72928.1"/>
    </source>
</evidence>
<dbReference type="RefSeq" id="WP_049739114.1">
    <property type="nucleotide sequence ID" value="NZ_BJON01000037.1"/>
</dbReference>
<dbReference type="EMBL" id="LGIQ01000008">
    <property type="protein sequence ID" value="KNB72139.1"/>
    <property type="molecule type" value="Genomic_DNA"/>
</dbReference>
<keyword evidence="1" id="KW-0812">Transmembrane</keyword>
<evidence type="ECO:0008006" key="6">
    <source>
        <dbReference type="Google" id="ProtNLM"/>
    </source>
</evidence>
<reference evidence="2 5" key="3">
    <citation type="submission" date="2019-06" db="EMBL/GenBank/DDBJ databases">
        <title>Whole genome shotgun sequence of Brevibacillus reuszeri NBRC 15719.</title>
        <authorList>
            <person name="Hosoyama A."/>
            <person name="Uohara A."/>
            <person name="Ohji S."/>
            <person name="Ichikawa N."/>
        </authorList>
    </citation>
    <scope>NUCLEOTIDE SEQUENCE [LARGE SCALE GENOMIC DNA]</scope>
    <source>
        <strain evidence="2 5">NBRC 15719</strain>
    </source>
</reference>
<evidence type="ECO:0000313" key="5">
    <source>
        <dbReference type="Proteomes" id="UP000319578"/>
    </source>
</evidence>
<sequence>MPLTVMYMYLGLGTLFVFIASFVVGKYIASSSKPKLFVSGVWWRKWERSLNMDEDEHWDQLLSRAGRPFGWGKAEWVFLQLLCGSGVCILILLWVMASRVESFPLLSMCLASAGSFMLPYIGLKMWAGHREDLLSNDIARFINRYVTLLENQVPIYSAMVKAARPTRKLKEYVPTLSEWNKDPNEALESFKRKIGIDDGVILVSSMRTIEQLSEGQVSVTMQRMEWAVDHRRMFRHRKKIKSLGIGYSVIVYPAFYMGLLVAMFPWYKLLTEILDKYLI</sequence>
<evidence type="ECO:0000256" key="1">
    <source>
        <dbReference type="SAM" id="Phobius"/>
    </source>
</evidence>
<dbReference type="Proteomes" id="UP000319578">
    <property type="component" value="Unassembled WGS sequence"/>
</dbReference>
<feature type="transmembrane region" description="Helical" evidence="1">
    <location>
        <begin position="76"/>
        <end position="97"/>
    </location>
</feature>
<proteinExistence type="predicted"/>
<evidence type="ECO:0000313" key="4">
    <source>
        <dbReference type="Proteomes" id="UP000036834"/>
    </source>
</evidence>